<name>Q7P301_FUSVC</name>
<dbReference type="Pfam" id="PF07661">
    <property type="entry name" value="MORN_2"/>
    <property type="match status" value="2"/>
</dbReference>
<comment type="caution">
    <text evidence="1">The sequence shown here is derived from an EMBL/GenBank/DDBJ whole genome shotgun (WGS) entry which is preliminary data.</text>
</comment>
<dbReference type="EMBL" id="AABF01000016">
    <property type="protein sequence ID" value="EAA24775.1"/>
    <property type="molecule type" value="Genomic_DNA"/>
</dbReference>
<protein>
    <submittedName>
        <fullName evidence="1">Hypothetical Cytosolic Protein</fullName>
    </submittedName>
</protein>
<evidence type="ECO:0000313" key="1">
    <source>
        <dbReference type="EMBL" id="EAA24775.1"/>
    </source>
</evidence>
<dbReference type="Gene3D" id="2.20.110.10">
    <property type="entry name" value="Histone H3 K4-specific methyltransferase SET7/9 N-terminal domain"/>
    <property type="match status" value="1"/>
</dbReference>
<dbReference type="Proteomes" id="UP000006454">
    <property type="component" value="Unassembled WGS sequence"/>
</dbReference>
<dbReference type="SUPFAM" id="SSF82185">
    <property type="entry name" value="Histone H3 K4-specific methyltransferase SET7/9 N-terminal domain"/>
    <property type="match status" value="1"/>
</dbReference>
<organism evidence="1 2">
    <name type="scientific">Fusobacterium vincentii ATCC 49256</name>
    <dbReference type="NCBI Taxonomy" id="209882"/>
    <lineage>
        <taxon>Bacteria</taxon>
        <taxon>Fusobacteriati</taxon>
        <taxon>Fusobacteriota</taxon>
        <taxon>Fusobacteriia</taxon>
        <taxon>Fusobacteriales</taxon>
        <taxon>Fusobacteriaceae</taxon>
        <taxon>Fusobacterium</taxon>
    </lineage>
</organism>
<dbReference type="InterPro" id="IPR011652">
    <property type="entry name" value="MORN_2"/>
</dbReference>
<sequence length="65" mass="7566">MLNGTSYFFYENGNLESIISYKKGIINGLATYFYDNRKLKSKILFKNGIEEKILESYDKDGNKIN</sequence>
<dbReference type="AlphaFoldDB" id="Q7P301"/>
<gene>
    <name evidence="1" type="ORF">FNV1938</name>
</gene>
<accession>Q7P301</accession>
<reference evidence="1 2" key="1">
    <citation type="journal article" date="2003" name="Genome Res.">
        <title>Genome analysis of F. nucleatum sub spp vincentii and its comparison with the genome of F. nucleatum ATCC 25586.</title>
        <authorList>
            <person name="Kapatral V."/>
            <person name="Ivanova N."/>
            <person name="Anderson I."/>
            <person name="Reznik G."/>
            <person name="Bhattacharyya A."/>
            <person name="Gardner W.L."/>
            <person name="Mikhailova N."/>
            <person name="Lapidus A."/>
            <person name="Larsen N."/>
            <person name="D'Souza M."/>
            <person name="Walunas T."/>
            <person name="Haselkorn R."/>
            <person name="Overbeek R."/>
            <person name="Kyrpides N."/>
        </authorList>
    </citation>
    <scope>NUCLEOTIDE SEQUENCE [LARGE SCALE GENOMIC DNA]</scope>
    <source>
        <strain evidence="1 2">ATCC 49256</strain>
    </source>
</reference>
<evidence type="ECO:0000313" key="2">
    <source>
        <dbReference type="Proteomes" id="UP000006454"/>
    </source>
</evidence>
<proteinExistence type="predicted"/>